<protein>
    <recommendedName>
        <fullName evidence="5">Rhodanese domain-containing protein</fullName>
    </recommendedName>
</protein>
<feature type="compositionally biased region" description="Polar residues" evidence="1">
    <location>
        <begin position="53"/>
        <end position="63"/>
    </location>
</feature>
<comment type="caution">
    <text evidence="3">The sequence shown here is derived from an EMBL/GenBank/DDBJ whole genome shotgun (WGS) entry which is preliminary data.</text>
</comment>
<feature type="transmembrane region" description="Helical" evidence="2">
    <location>
        <begin position="20"/>
        <end position="39"/>
    </location>
</feature>
<accession>A0AAD3HJH7</accession>
<keyword evidence="2" id="KW-0472">Membrane</keyword>
<evidence type="ECO:0000313" key="3">
    <source>
        <dbReference type="EMBL" id="GFR42876.1"/>
    </source>
</evidence>
<organism evidence="3 4">
    <name type="scientific">Astrephomene gubernaculifera</name>
    <dbReference type="NCBI Taxonomy" id="47775"/>
    <lineage>
        <taxon>Eukaryota</taxon>
        <taxon>Viridiplantae</taxon>
        <taxon>Chlorophyta</taxon>
        <taxon>core chlorophytes</taxon>
        <taxon>Chlorophyceae</taxon>
        <taxon>CS clade</taxon>
        <taxon>Chlamydomonadales</taxon>
        <taxon>Astrephomenaceae</taxon>
        <taxon>Astrephomene</taxon>
    </lineage>
</organism>
<dbReference type="Proteomes" id="UP001054857">
    <property type="component" value="Unassembled WGS sequence"/>
</dbReference>
<reference evidence="3 4" key="1">
    <citation type="journal article" date="2021" name="Sci. Rep.">
        <title>Genome sequencing of the multicellular alga Astrephomene provides insights into convergent evolution of germ-soma differentiation.</title>
        <authorList>
            <person name="Yamashita S."/>
            <person name="Yamamoto K."/>
            <person name="Matsuzaki R."/>
            <person name="Suzuki S."/>
            <person name="Yamaguchi H."/>
            <person name="Hirooka S."/>
            <person name="Minakuchi Y."/>
            <person name="Miyagishima S."/>
            <person name="Kawachi M."/>
            <person name="Toyoda A."/>
            <person name="Nozaki H."/>
        </authorList>
    </citation>
    <scope>NUCLEOTIDE SEQUENCE [LARGE SCALE GENOMIC DNA]</scope>
    <source>
        <strain evidence="3 4">NIES-4017</strain>
    </source>
</reference>
<keyword evidence="2" id="KW-1133">Transmembrane helix</keyword>
<feature type="region of interest" description="Disordered" evidence="1">
    <location>
        <begin position="127"/>
        <end position="182"/>
    </location>
</feature>
<gene>
    <name evidence="3" type="ORF">Agub_g3868</name>
</gene>
<name>A0AAD3HJH7_9CHLO</name>
<dbReference type="EMBL" id="BMAR01000004">
    <property type="protein sequence ID" value="GFR42876.1"/>
    <property type="molecule type" value="Genomic_DNA"/>
</dbReference>
<dbReference type="AlphaFoldDB" id="A0AAD3HJH7"/>
<evidence type="ECO:0008006" key="5">
    <source>
        <dbReference type="Google" id="ProtNLM"/>
    </source>
</evidence>
<sequence length="182" mass="17969">DSVLGAIQSADSTLVGGVTLAAVLALLIRSLVAITSYILDRNDRAANGPNGPFNDSSDGNRSYSGIDDESINLFPLDASSSSSSSGGGGSRRSGGGGVPALAAAAALNNDPRAILVDIRSPTDIKAQGVPDLRPFRRGQGATYTSLPFPASASTSNSSSTSTSASTQSAPAAGAAATAITAL</sequence>
<evidence type="ECO:0000256" key="2">
    <source>
        <dbReference type="SAM" id="Phobius"/>
    </source>
</evidence>
<evidence type="ECO:0000256" key="1">
    <source>
        <dbReference type="SAM" id="MobiDB-lite"/>
    </source>
</evidence>
<feature type="region of interest" description="Disordered" evidence="1">
    <location>
        <begin position="45"/>
        <end position="64"/>
    </location>
</feature>
<feature type="compositionally biased region" description="Low complexity" evidence="1">
    <location>
        <begin position="150"/>
        <end position="182"/>
    </location>
</feature>
<keyword evidence="4" id="KW-1185">Reference proteome</keyword>
<feature type="region of interest" description="Disordered" evidence="1">
    <location>
        <begin position="77"/>
        <end position="96"/>
    </location>
</feature>
<evidence type="ECO:0000313" key="4">
    <source>
        <dbReference type="Proteomes" id="UP001054857"/>
    </source>
</evidence>
<feature type="compositionally biased region" description="Gly residues" evidence="1">
    <location>
        <begin position="85"/>
        <end position="96"/>
    </location>
</feature>
<feature type="non-terminal residue" evidence="3">
    <location>
        <position position="182"/>
    </location>
</feature>
<feature type="non-terminal residue" evidence="3">
    <location>
        <position position="1"/>
    </location>
</feature>
<proteinExistence type="predicted"/>
<keyword evidence="2" id="KW-0812">Transmembrane</keyword>